<accession>A0ABV8H0R0</accession>
<sequence>MIEQEKYKNMLRRMIDETEKQNIHSSEELIKMLINELSSSKRLEKYAQYMTK</sequence>
<dbReference type="EMBL" id="JBHSAO010000006">
    <property type="protein sequence ID" value="MFC4023866.1"/>
    <property type="molecule type" value="Genomic_DNA"/>
</dbReference>
<protein>
    <submittedName>
        <fullName evidence="1">Uncharacterized protein</fullName>
    </submittedName>
</protein>
<dbReference type="Proteomes" id="UP001595772">
    <property type="component" value="Unassembled WGS sequence"/>
</dbReference>
<proteinExistence type="predicted"/>
<keyword evidence="2" id="KW-1185">Reference proteome</keyword>
<dbReference type="RefSeq" id="WP_379496364.1">
    <property type="nucleotide sequence ID" value="NZ_JBHSAO010000006.1"/>
</dbReference>
<comment type="caution">
    <text evidence="1">The sequence shown here is derived from an EMBL/GenBank/DDBJ whole genome shotgun (WGS) entry which is preliminary data.</text>
</comment>
<gene>
    <name evidence="1" type="ORF">ACFOUV_08680</name>
</gene>
<evidence type="ECO:0000313" key="1">
    <source>
        <dbReference type="EMBL" id="MFC4023866.1"/>
    </source>
</evidence>
<reference evidence="2" key="1">
    <citation type="journal article" date="2019" name="Int. J. Syst. Evol. Microbiol.">
        <title>The Global Catalogue of Microorganisms (GCM) 10K type strain sequencing project: providing services to taxonomists for standard genome sequencing and annotation.</title>
        <authorList>
            <consortium name="The Broad Institute Genomics Platform"/>
            <consortium name="The Broad Institute Genome Sequencing Center for Infectious Disease"/>
            <person name="Wu L."/>
            <person name="Ma J."/>
        </authorList>
    </citation>
    <scope>NUCLEOTIDE SEQUENCE [LARGE SCALE GENOMIC DNA]</scope>
    <source>
        <strain evidence="2">IBRC-M 10703</strain>
    </source>
</reference>
<organism evidence="1 2">
    <name type="scientific">Oceanobacillus longus</name>
    <dbReference type="NCBI Taxonomy" id="930120"/>
    <lineage>
        <taxon>Bacteria</taxon>
        <taxon>Bacillati</taxon>
        <taxon>Bacillota</taxon>
        <taxon>Bacilli</taxon>
        <taxon>Bacillales</taxon>
        <taxon>Bacillaceae</taxon>
        <taxon>Oceanobacillus</taxon>
    </lineage>
</organism>
<evidence type="ECO:0000313" key="2">
    <source>
        <dbReference type="Proteomes" id="UP001595772"/>
    </source>
</evidence>
<name>A0ABV8H0R0_9BACI</name>